<dbReference type="GO" id="GO:0043139">
    <property type="term" value="F:5'-3' DNA helicase activity"/>
    <property type="evidence" value="ECO:0007669"/>
    <property type="project" value="TreeGrafter"/>
</dbReference>
<dbReference type="GO" id="GO:0003723">
    <property type="term" value="F:RNA binding"/>
    <property type="evidence" value="ECO:0007669"/>
    <property type="project" value="InterPro"/>
</dbReference>
<dbReference type="PANTHER" id="PTHR43788">
    <property type="entry name" value="DNA2/NAM7 HELICASE FAMILY MEMBER"/>
    <property type="match status" value="1"/>
</dbReference>
<keyword evidence="9" id="KW-0067">ATP-binding</keyword>
<dbReference type="InterPro" id="IPR041679">
    <property type="entry name" value="DNA2/NAM7-like_C"/>
</dbReference>
<evidence type="ECO:0000256" key="3">
    <source>
        <dbReference type="ARBA" id="ARBA00007913"/>
    </source>
</evidence>
<protein>
    <recommendedName>
        <fullName evidence="4">DNA helicase</fullName>
        <ecNumber evidence="4">3.6.4.12</ecNumber>
    </recommendedName>
</protein>
<dbReference type="GO" id="GO:0005634">
    <property type="term" value="C:nucleus"/>
    <property type="evidence" value="ECO:0007669"/>
    <property type="project" value="UniProtKB-SubCell"/>
</dbReference>
<evidence type="ECO:0000256" key="10">
    <source>
        <dbReference type="ARBA" id="ARBA00023242"/>
    </source>
</evidence>
<dbReference type="Pfam" id="PF13086">
    <property type="entry name" value="AAA_11"/>
    <property type="match status" value="1"/>
</dbReference>
<organism evidence="14 15">
    <name type="scientific">Pseudozyma antarctica</name>
    <name type="common">Yeast</name>
    <name type="synonym">Candida antarctica</name>
    <dbReference type="NCBI Taxonomy" id="84753"/>
    <lineage>
        <taxon>Eukaryota</taxon>
        <taxon>Fungi</taxon>
        <taxon>Dikarya</taxon>
        <taxon>Basidiomycota</taxon>
        <taxon>Ustilaginomycotina</taxon>
        <taxon>Ustilaginomycetes</taxon>
        <taxon>Ustilaginales</taxon>
        <taxon>Ustilaginaceae</taxon>
        <taxon>Moesziomyces</taxon>
    </lineage>
</organism>
<keyword evidence="7" id="KW-0378">Hydrolase</keyword>
<dbReference type="SMART" id="SM00487">
    <property type="entry name" value="DEXDc"/>
    <property type="match status" value="1"/>
</dbReference>
<keyword evidence="5" id="KW-0963">Cytoplasm</keyword>
<dbReference type="AlphaFoldDB" id="A0A5C3FIZ2"/>
<gene>
    <name evidence="14" type="ORF">PSANT_01176</name>
</gene>
<evidence type="ECO:0000256" key="12">
    <source>
        <dbReference type="SAM" id="MobiDB-lite"/>
    </source>
</evidence>
<dbReference type="Proteomes" id="UP000325008">
    <property type="component" value="Unassembled WGS sequence"/>
</dbReference>
<keyword evidence="15" id="KW-1185">Reference proteome</keyword>
<evidence type="ECO:0000256" key="11">
    <source>
        <dbReference type="ARBA" id="ARBA00048432"/>
    </source>
</evidence>
<name>A0A5C3FIZ2_PSEA2</name>
<dbReference type="SUPFAM" id="SSF52540">
    <property type="entry name" value="P-loop containing nucleoside triphosphate hydrolases"/>
    <property type="match status" value="1"/>
</dbReference>
<dbReference type="Pfam" id="PF13087">
    <property type="entry name" value="AAA_12"/>
    <property type="match status" value="1"/>
</dbReference>
<evidence type="ECO:0000256" key="8">
    <source>
        <dbReference type="ARBA" id="ARBA00022806"/>
    </source>
</evidence>
<feature type="region of interest" description="Disordered" evidence="12">
    <location>
        <begin position="505"/>
        <end position="565"/>
    </location>
</feature>
<dbReference type="InterPro" id="IPR041677">
    <property type="entry name" value="DNA2/NAM7_AAA_11"/>
</dbReference>
<feature type="compositionally biased region" description="Polar residues" evidence="12">
    <location>
        <begin position="527"/>
        <end position="536"/>
    </location>
</feature>
<accession>A0A5C3FIZ2</accession>
<comment type="subcellular location">
    <subcellularLocation>
        <location evidence="2">Cytoplasm</location>
    </subcellularLocation>
    <subcellularLocation>
        <location evidence="1">Nucleus</location>
    </subcellularLocation>
</comment>
<evidence type="ECO:0000256" key="1">
    <source>
        <dbReference type="ARBA" id="ARBA00004123"/>
    </source>
</evidence>
<evidence type="ECO:0000256" key="4">
    <source>
        <dbReference type="ARBA" id="ARBA00012551"/>
    </source>
</evidence>
<evidence type="ECO:0000256" key="7">
    <source>
        <dbReference type="ARBA" id="ARBA00022801"/>
    </source>
</evidence>
<dbReference type="InterPro" id="IPR047187">
    <property type="entry name" value="SF1_C_Upf1"/>
</dbReference>
<feature type="region of interest" description="Disordered" evidence="12">
    <location>
        <begin position="133"/>
        <end position="167"/>
    </location>
</feature>
<feature type="compositionally biased region" description="Basic and acidic residues" evidence="12">
    <location>
        <begin position="136"/>
        <end position="158"/>
    </location>
</feature>
<evidence type="ECO:0000259" key="13">
    <source>
        <dbReference type="SMART" id="SM00487"/>
    </source>
</evidence>
<feature type="domain" description="Helicase ATP-binding" evidence="13">
    <location>
        <begin position="256"/>
        <end position="569"/>
    </location>
</feature>
<feature type="region of interest" description="Disordered" evidence="12">
    <location>
        <begin position="204"/>
        <end position="230"/>
    </location>
</feature>
<dbReference type="GO" id="GO:0005524">
    <property type="term" value="F:ATP binding"/>
    <property type="evidence" value="ECO:0007669"/>
    <property type="project" value="UniProtKB-KW"/>
</dbReference>
<dbReference type="PANTHER" id="PTHR43788:SF8">
    <property type="entry name" value="DNA-BINDING PROTEIN SMUBP-2"/>
    <property type="match status" value="1"/>
</dbReference>
<feature type="compositionally biased region" description="Basic residues" evidence="12">
    <location>
        <begin position="512"/>
        <end position="526"/>
    </location>
</feature>
<reference evidence="14" key="1">
    <citation type="submission" date="2018-03" db="EMBL/GenBank/DDBJ databases">
        <authorList>
            <person name="Guldener U."/>
        </authorList>
    </citation>
    <scope>NUCLEOTIDE SEQUENCE [LARGE SCALE GENOMIC DNA]</scope>
    <source>
        <strain evidence="14">ATCC34888</strain>
    </source>
</reference>
<evidence type="ECO:0000256" key="2">
    <source>
        <dbReference type="ARBA" id="ARBA00004496"/>
    </source>
</evidence>
<dbReference type="GO" id="GO:0016787">
    <property type="term" value="F:hydrolase activity"/>
    <property type="evidence" value="ECO:0007669"/>
    <property type="project" value="UniProtKB-KW"/>
</dbReference>
<dbReference type="Gene3D" id="3.40.50.300">
    <property type="entry name" value="P-loop containing nucleotide triphosphate hydrolases"/>
    <property type="match status" value="2"/>
</dbReference>
<dbReference type="RefSeq" id="XP_014658883.1">
    <property type="nucleotide sequence ID" value="XM_014803397.1"/>
</dbReference>
<dbReference type="EC" id="3.6.4.12" evidence="4"/>
<evidence type="ECO:0000313" key="15">
    <source>
        <dbReference type="Proteomes" id="UP000325008"/>
    </source>
</evidence>
<dbReference type="EMBL" id="OOIQ01000002">
    <property type="protein sequence ID" value="SPO43491.1"/>
    <property type="molecule type" value="Genomic_DNA"/>
</dbReference>
<dbReference type="GO" id="GO:0005737">
    <property type="term" value="C:cytoplasm"/>
    <property type="evidence" value="ECO:0007669"/>
    <property type="project" value="UniProtKB-SubCell"/>
</dbReference>
<evidence type="ECO:0000256" key="6">
    <source>
        <dbReference type="ARBA" id="ARBA00022741"/>
    </source>
</evidence>
<keyword evidence="6" id="KW-0547">Nucleotide-binding</keyword>
<sequence length="839" mass="90755">MSAMLRKPEPPSQELLLRWFQTQARLLADERREEQTQSKLLLSKTAPKILEKHGLALLSLGVASIRIGVGAKLLVELERPSAYHSSPNFPPHSFRSGDLAAVLENSAEPQATTDSGVVEGVVYRVTETRITLAVSERQRTPKPKLEPESGQNKRDARTGAKNKVSGSELDLPERIRLVKVANETTFDRMEVTLDKLARALGVSLGSASSGAGGDSSADEADTKEAGPSSNATTLQRALFGLAPPTWHQQDVPLPQFNANLNGTQLAAIRHALSSDHVSLIHGPPGTGKTTAIVELIMQIVASNLGASEDAGRVRVLVCGASNLAVDNILERLVASAAHREVFKKKSVGVTRLGHPARVVASLQGATLDAQCTQSAEAQLVKDISKEIETIMAELKPTAAAAGNKSAKAKPKLRGSDRRKRWEEVRELRKEYRRRDRQVTSSVLDRAQIVLATCHGAGGRQLANRQFDWIIIDEACQALEMACWIPILKAREGARLVLAGDHLQLPPTVKSSVKPHRPKSKPAKKKNVGTSASISAENQDRSSDDPTVEPVTGAAKQDGDDDGDDDVELAEKFAAASMDDVRPTRLRPARSLETTLFSRLLGLYGSGLKSLLSIQYRMNATIMSFPNTELYEGKLSAHDSCASIALSDLSNIQSDPSGSDDEDLLAPVVLYDTSGCELYESSPSADEGVLLADSKSNVHEAELVVRHLEELFARGVGADQVTVLTPYAAQVALLHARIRSHSFAGINADEIELGTIDSMQGREKDVVVVSLVRSNTDRQVGFLAQKKRLNVAMTRAKRQLVLIADAECIAEATDLPDEFLPHYMAWLDQHAVVHPVAATM</sequence>
<dbReference type="InterPro" id="IPR027417">
    <property type="entry name" value="P-loop_NTPase"/>
</dbReference>
<dbReference type="Pfam" id="PF21138">
    <property type="entry name" value="SMUBP-2_HCS1_1B"/>
    <property type="match status" value="1"/>
</dbReference>
<dbReference type="InterPro" id="IPR014001">
    <property type="entry name" value="Helicase_ATP-bd"/>
</dbReference>
<proteinExistence type="inferred from homology"/>
<dbReference type="CDD" id="cd18808">
    <property type="entry name" value="SF1_C_Upf1"/>
    <property type="match status" value="1"/>
</dbReference>
<dbReference type="InterPro" id="IPR048761">
    <property type="entry name" value="SMUBP-2_HCS1_1B"/>
</dbReference>
<dbReference type="Gene3D" id="2.40.30.270">
    <property type="match status" value="1"/>
</dbReference>
<comment type="caution">
    <text evidence="14">The sequence shown here is derived from an EMBL/GenBank/DDBJ whole genome shotgun (WGS) entry which is preliminary data.</text>
</comment>
<keyword evidence="10" id="KW-0539">Nucleus</keyword>
<keyword evidence="8 14" id="KW-0347">Helicase</keyword>
<comment type="catalytic activity">
    <reaction evidence="11">
        <text>ATP + H2O = ADP + phosphate + H(+)</text>
        <dbReference type="Rhea" id="RHEA:13065"/>
        <dbReference type="ChEBI" id="CHEBI:15377"/>
        <dbReference type="ChEBI" id="CHEBI:15378"/>
        <dbReference type="ChEBI" id="CHEBI:30616"/>
        <dbReference type="ChEBI" id="CHEBI:43474"/>
        <dbReference type="ChEBI" id="CHEBI:456216"/>
        <dbReference type="EC" id="3.6.4.12"/>
    </reaction>
    <physiologicalReaction direction="left-to-right" evidence="11">
        <dbReference type="Rhea" id="RHEA:13066"/>
    </physiologicalReaction>
</comment>
<evidence type="ECO:0000256" key="9">
    <source>
        <dbReference type="ARBA" id="ARBA00022840"/>
    </source>
</evidence>
<evidence type="ECO:0000313" key="14">
    <source>
        <dbReference type="EMBL" id="SPO43491.1"/>
    </source>
</evidence>
<dbReference type="OrthoDB" id="6730379at2759"/>
<evidence type="ECO:0000256" key="5">
    <source>
        <dbReference type="ARBA" id="ARBA00022490"/>
    </source>
</evidence>
<comment type="similarity">
    <text evidence="3">Belongs to the DNA2/NAM7 helicase family.</text>
</comment>
<dbReference type="InterPro" id="IPR050534">
    <property type="entry name" value="Coronavir_polyprotein_1ab"/>
</dbReference>